<sequence length="703" mass="72312">MTAVDGLLHPRAVAVVGASERSAMAGRLTRYLSGFDGPVYPVNPNHRRVHGLPCYPSLLELPGPVDLVLVLVPAARVLSAVEDAGRAGASFAVVLSSGFAEVGADGRALQEQLVEVADRYGMRVVGPNCQGLLYRPTGLAATFTAAADGVPQPDSGIAYVGQSGALGGSFLGKARDRGIGLTAWISVGNQADLTTTDAAELLVADPNVRVLACYLEELPDGARWRRLTVQAAAAGKHVVVLRSGRSAAGERAVASHTGALVRAGAAFDLLTRESGAIQVDDLDELLDTAVALTGESRPRGHRIGVITSSGGAGGLAADQAEAAGLVLPELERAAQDVLAPLIPAFGSTANPVDVTAQVIDDAGQFGAVCDAVAESGEVDAVLVVLTTIGGAAAVEVAEAILRAAERSTTPFVVAWLYSHEQIAEAGSMLRRNGIPVLDTTTAALRLITRLVPQEGRRAEPAAPRGLSRFLDRPSLTEASGAHLLDALQIARPRGRIVDPADAETVARELGEHVVLKVQSPDLAHKSDVGGVLVGIPAERAGRAAQEMLDAVAASAPHARIDGVLVQEVLPPGVELLVGVQGSKHGYPPVVTVGMGGTTTELYSDVASALGPLDAGQAVALLRRLRGWPLLDGFRGRPRCDVDAAAAAIASLSQAAVELGTDLTELEINPLMVHATGAVAADLLVTTTRQPPPGRGTCVSSSRS</sequence>
<evidence type="ECO:0000313" key="3">
    <source>
        <dbReference type="EMBL" id="RKT87677.1"/>
    </source>
</evidence>
<dbReference type="SUPFAM" id="SSF51735">
    <property type="entry name" value="NAD(P)-binding Rossmann-fold domains"/>
    <property type="match status" value="1"/>
</dbReference>
<protein>
    <submittedName>
        <fullName evidence="4">Acyl-CoA synthetase (NDP forming)</fullName>
    </submittedName>
</protein>
<reference evidence="3 6" key="2">
    <citation type="submission" date="2018-10" db="EMBL/GenBank/DDBJ databases">
        <title>Sequencing the genomes of 1000 actinobacteria strains.</title>
        <authorList>
            <person name="Klenk H.-P."/>
        </authorList>
    </citation>
    <scope>NUCLEOTIDE SEQUENCE [LARGE SCALE GENOMIC DNA]</scope>
    <source>
        <strain evidence="3 6">DSM 45119</strain>
    </source>
</reference>
<evidence type="ECO:0000313" key="6">
    <source>
        <dbReference type="Proteomes" id="UP000270697"/>
    </source>
</evidence>
<dbReference type="AlphaFoldDB" id="A0A1I4SC20"/>
<evidence type="ECO:0000256" key="1">
    <source>
        <dbReference type="ARBA" id="ARBA00060888"/>
    </source>
</evidence>
<accession>A0A1I4SC20</accession>
<comment type="similarity">
    <text evidence="1">In the N-terminal section; belongs to the acetate CoA ligase alpha subunit family.</text>
</comment>
<dbReference type="Proteomes" id="UP000270697">
    <property type="component" value="Unassembled WGS sequence"/>
</dbReference>
<dbReference type="InterPro" id="IPR032875">
    <property type="entry name" value="Succ_CoA_lig_flav_dom"/>
</dbReference>
<name>A0A1I4SC20_9PSEU</name>
<dbReference type="SMART" id="SM00881">
    <property type="entry name" value="CoA_binding"/>
    <property type="match status" value="1"/>
</dbReference>
<dbReference type="InterPro" id="IPR036291">
    <property type="entry name" value="NAD(P)-bd_dom_sf"/>
</dbReference>
<dbReference type="Pfam" id="PF13380">
    <property type="entry name" value="CoA_binding_2"/>
    <property type="match status" value="1"/>
</dbReference>
<dbReference type="SUPFAM" id="SSF52210">
    <property type="entry name" value="Succinyl-CoA synthetase domains"/>
    <property type="match status" value="2"/>
</dbReference>
<dbReference type="Gene3D" id="3.30.1490.20">
    <property type="entry name" value="ATP-grasp fold, A domain"/>
    <property type="match status" value="1"/>
</dbReference>
<dbReference type="SUPFAM" id="SSF56059">
    <property type="entry name" value="Glutathione synthetase ATP-binding domain-like"/>
    <property type="match status" value="1"/>
</dbReference>
<dbReference type="Pfam" id="PF13549">
    <property type="entry name" value="ATP-grasp_5"/>
    <property type="match status" value="1"/>
</dbReference>
<dbReference type="FunFam" id="3.30.1490.20:FF:000020">
    <property type="entry name" value="Protein lysine acetyltransferase"/>
    <property type="match status" value="1"/>
</dbReference>
<dbReference type="GO" id="GO:0005524">
    <property type="term" value="F:ATP binding"/>
    <property type="evidence" value="ECO:0007669"/>
    <property type="project" value="InterPro"/>
</dbReference>
<proteinExistence type="inferred from homology"/>
<dbReference type="PANTHER" id="PTHR42793:SF4">
    <property type="entry name" value="BLL6376 PROTEIN"/>
    <property type="match status" value="1"/>
</dbReference>
<reference evidence="4 5" key="1">
    <citation type="submission" date="2016-10" db="EMBL/GenBank/DDBJ databases">
        <authorList>
            <person name="de Groot N.N."/>
        </authorList>
    </citation>
    <scope>NUCLEOTIDE SEQUENCE [LARGE SCALE GENOMIC DNA]</scope>
    <source>
        <strain evidence="4 5">CPCC 201259</strain>
    </source>
</reference>
<dbReference type="InterPro" id="IPR013815">
    <property type="entry name" value="ATP_grasp_subdomain_1"/>
</dbReference>
<feature type="domain" description="CoA-binding" evidence="2">
    <location>
        <begin position="7"/>
        <end position="99"/>
    </location>
</feature>
<dbReference type="Gene3D" id="3.30.470.20">
    <property type="entry name" value="ATP-grasp fold, B domain"/>
    <property type="match status" value="1"/>
</dbReference>
<gene>
    <name evidence="3" type="ORF">ATL45_6097</name>
    <name evidence="4" type="ORF">SAMN05421805_101927</name>
</gene>
<dbReference type="Proteomes" id="UP000199398">
    <property type="component" value="Unassembled WGS sequence"/>
</dbReference>
<dbReference type="EMBL" id="RBXX01000002">
    <property type="protein sequence ID" value="RKT87677.1"/>
    <property type="molecule type" value="Genomic_DNA"/>
</dbReference>
<keyword evidence="6" id="KW-1185">Reference proteome</keyword>
<evidence type="ECO:0000313" key="5">
    <source>
        <dbReference type="Proteomes" id="UP000199398"/>
    </source>
</evidence>
<dbReference type="Pfam" id="PF13607">
    <property type="entry name" value="Succ_CoA_lig"/>
    <property type="match status" value="1"/>
</dbReference>
<dbReference type="Gene3D" id="3.40.50.720">
    <property type="entry name" value="NAD(P)-binding Rossmann-like Domain"/>
    <property type="match status" value="1"/>
</dbReference>
<dbReference type="InterPro" id="IPR003781">
    <property type="entry name" value="CoA-bd"/>
</dbReference>
<dbReference type="InterPro" id="IPR016102">
    <property type="entry name" value="Succinyl-CoA_synth-like"/>
</dbReference>
<evidence type="ECO:0000259" key="2">
    <source>
        <dbReference type="SMART" id="SM00881"/>
    </source>
</evidence>
<dbReference type="EMBL" id="FOUP01000001">
    <property type="protein sequence ID" value="SFM61874.1"/>
    <property type="molecule type" value="Genomic_DNA"/>
</dbReference>
<dbReference type="PANTHER" id="PTHR42793">
    <property type="entry name" value="COA BINDING DOMAIN CONTAINING PROTEIN"/>
    <property type="match status" value="1"/>
</dbReference>
<dbReference type="STRING" id="455193.SAMN05421805_101927"/>
<organism evidence="4 5">
    <name type="scientific">Saccharopolyspora antimicrobica</name>
    <dbReference type="NCBI Taxonomy" id="455193"/>
    <lineage>
        <taxon>Bacteria</taxon>
        <taxon>Bacillati</taxon>
        <taxon>Actinomycetota</taxon>
        <taxon>Actinomycetes</taxon>
        <taxon>Pseudonocardiales</taxon>
        <taxon>Pseudonocardiaceae</taxon>
        <taxon>Saccharopolyspora</taxon>
    </lineage>
</organism>
<evidence type="ECO:0000313" key="4">
    <source>
        <dbReference type="EMBL" id="SFM61874.1"/>
    </source>
</evidence>
<dbReference type="Gene3D" id="3.40.50.261">
    <property type="entry name" value="Succinyl-CoA synthetase domains"/>
    <property type="match status" value="2"/>
</dbReference>